<dbReference type="EC" id="2.3.1.225" evidence="10"/>
<keyword evidence="3 10" id="KW-0808">Transferase</keyword>
<feature type="region of interest" description="Disordered" evidence="11">
    <location>
        <begin position="485"/>
        <end position="547"/>
    </location>
</feature>
<keyword evidence="9 10" id="KW-0012">Acyltransferase</keyword>
<feature type="transmembrane region" description="Helical" evidence="10">
    <location>
        <begin position="190"/>
        <end position="211"/>
    </location>
</feature>
<evidence type="ECO:0000256" key="7">
    <source>
        <dbReference type="ARBA" id="ARBA00023139"/>
    </source>
</evidence>
<dbReference type="PROSITE" id="PS50216">
    <property type="entry name" value="DHHC"/>
    <property type="match status" value="1"/>
</dbReference>
<dbReference type="GO" id="GO:0006612">
    <property type="term" value="P:protein targeting to membrane"/>
    <property type="evidence" value="ECO:0007669"/>
    <property type="project" value="TreeGrafter"/>
</dbReference>
<keyword evidence="8" id="KW-0449">Lipoprotein</keyword>
<sequence length="547" mass="63123">MQSRNPVHRRLTRHWPILVFTLGNGGGTIMCYFLDTTLTSSFKGVWSGSPRAQTLCQIYTSIFFLLMSILWWLYWSLYQSNPGFVTLGSGDVPSQGLQRQCPYCRCAPPLRSRHDHQTGRCVVKFDHFCSMLQTPIGDLNHARFWLFVVLQAFFAMWGTCVCWEATTCLQPLYNRTAQVACWKVHPGRTVLLLLFVLFTSSAAQGLSGLAMGHSYLACTAQTTYELLKGAKVSYLASHYASYDGPQMLPHRVRGVRLLLRQHLKFRHPPPAPFNQGVIENLNSFFFQPKPIAYHEQYRLSRSCNVRRRVSIQAQESPQPESCPQAFQLKEPALGPYAVVCNFTGALDRKRSTRAATRSPKRQRQRSPSPRPAKAKSSKDGREDSPRTSRRGKDAAVSEEEARKRMAELERKLIEEETALRVKQGIEKRVQEVMASDVVQQQLQQHLHTERQRLEKQVEEELRAERAQAEAEELRAKQAIEQKQQELQQIESAREQEERDIRQKAEEAEQSEAEKRLKELQERSNRERERRQIEEEKKKREQAQLQTI</sequence>
<feature type="domain" description="Palmitoyltransferase DHHC" evidence="12">
    <location>
        <begin position="98"/>
        <end position="228"/>
    </location>
</feature>
<dbReference type="EMBL" id="JALJOV010000062">
    <property type="protein sequence ID" value="KAK9867831.1"/>
    <property type="molecule type" value="Genomic_DNA"/>
</dbReference>
<keyword evidence="6 10" id="KW-0472">Membrane</keyword>
<proteinExistence type="inferred from homology"/>
<organism evidence="13 14">
    <name type="scientific">Apatococcus fuscideae</name>
    <dbReference type="NCBI Taxonomy" id="2026836"/>
    <lineage>
        <taxon>Eukaryota</taxon>
        <taxon>Viridiplantae</taxon>
        <taxon>Chlorophyta</taxon>
        <taxon>core chlorophytes</taxon>
        <taxon>Trebouxiophyceae</taxon>
        <taxon>Chlorellales</taxon>
        <taxon>Chlorellaceae</taxon>
        <taxon>Apatococcus</taxon>
    </lineage>
</organism>
<keyword evidence="14" id="KW-1185">Reference proteome</keyword>
<evidence type="ECO:0000313" key="13">
    <source>
        <dbReference type="EMBL" id="KAK9867831.1"/>
    </source>
</evidence>
<dbReference type="AlphaFoldDB" id="A0AAW1TFM9"/>
<evidence type="ECO:0000259" key="12">
    <source>
        <dbReference type="Pfam" id="PF01529"/>
    </source>
</evidence>
<evidence type="ECO:0000256" key="6">
    <source>
        <dbReference type="ARBA" id="ARBA00023136"/>
    </source>
</evidence>
<evidence type="ECO:0000256" key="11">
    <source>
        <dbReference type="SAM" id="MobiDB-lite"/>
    </source>
</evidence>
<gene>
    <name evidence="13" type="ORF">WJX84_008366</name>
</gene>
<reference evidence="13 14" key="1">
    <citation type="journal article" date="2024" name="Nat. Commun.">
        <title>Phylogenomics reveals the evolutionary origins of lichenization in chlorophyte algae.</title>
        <authorList>
            <person name="Puginier C."/>
            <person name="Libourel C."/>
            <person name="Otte J."/>
            <person name="Skaloud P."/>
            <person name="Haon M."/>
            <person name="Grisel S."/>
            <person name="Petersen M."/>
            <person name="Berrin J.G."/>
            <person name="Delaux P.M."/>
            <person name="Dal Grande F."/>
            <person name="Keller J."/>
        </authorList>
    </citation>
    <scope>NUCLEOTIDE SEQUENCE [LARGE SCALE GENOMIC DNA]</scope>
    <source>
        <strain evidence="13 14">SAG 2523</strain>
    </source>
</reference>
<dbReference type="Pfam" id="PF15346">
    <property type="entry name" value="ARGLU"/>
    <property type="match status" value="1"/>
</dbReference>
<dbReference type="GO" id="GO:0019706">
    <property type="term" value="F:protein-cysteine S-palmitoyltransferase activity"/>
    <property type="evidence" value="ECO:0007669"/>
    <property type="project" value="UniProtKB-EC"/>
</dbReference>
<feature type="compositionally biased region" description="Basic and acidic residues" evidence="11">
    <location>
        <begin position="376"/>
        <end position="402"/>
    </location>
</feature>
<evidence type="ECO:0000256" key="10">
    <source>
        <dbReference type="RuleBase" id="RU079119"/>
    </source>
</evidence>
<keyword evidence="7" id="KW-0564">Palmitate</keyword>
<comment type="domain">
    <text evidence="10">The DHHC domain is required for palmitoyltransferase activity.</text>
</comment>
<feature type="transmembrane region" description="Helical" evidence="10">
    <location>
        <begin position="144"/>
        <end position="169"/>
    </location>
</feature>
<feature type="compositionally biased region" description="Basic and acidic residues" evidence="11">
    <location>
        <begin position="491"/>
        <end position="541"/>
    </location>
</feature>
<dbReference type="GO" id="GO:0005783">
    <property type="term" value="C:endoplasmic reticulum"/>
    <property type="evidence" value="ECO:0007669"/>
    <property type="project" value="TreeGrafter"/>
</dbReference>
<evidence type="ECO:0000256" key="4">
    <source>
        <dbReference type="ARBA" id="ARBA00022692"/>
    </source>
</evidence>
<feature type="transmembrane region" description="Helical" evidence="10">
    <location>
        <begin position="55"/>
        <end position="74"/>
    </location>
</feature>
<evidence type="ECO:0000313" key="14">
    <source>
        <dbReference type="Proteomes" id="UP001485043"/>
    </source>
</evidence>
<evidence type="ECO:0000256" key="8">
    <source>
        <dbReference type="ARBA" id="ARBA00023288"/>
    </source>
</evidence>
<feature type="region of interest" description="Disordered" evidence="11">
    <location>
        <begin position="348"/>
        <end position="402"/>
    </location>
</feature>
<protein>
    <recommendedName>
        <fullName evidence="10">S-acyltransferase</fullName>
        <ecNumber evidence="10">2.3.1.225</ecNumber>
    </recommendedName>
    <alternativeName>
        <fullName evidence="10">Palmitoyltransferase</fullName>
    </alternativeName>
</protein>
<comment type="catalytic activity">
    <reaction evidence="10">
        <text>L-cysteinyl-[protein] + hexadecanoyl-CoA = S-hexadecanoyl-L-cysteinyl-[protein] + CoA</text>
        <dbReference type="Rhea" id="RHEA:36683"/>
        <dbReference type="Rhea" id="RHEA-COMP:10131"/>
        <dbReference type="Rhea" id="RHEA-COMP:11032"/>
        <dbReference type="ChEBI" id="CHEBI:29950"/>
        <dbReference type="ChEBI" id="CHEBI:57287"/>
        <dbReference type="ChEBI" id="CHEBI:57379"/>
        <dbReference type="ChEBI" id="CHEBI:74151"/>
        <dbReference type="EC" id="2.3.1.225"/>
    </reaction>
</comment>
<feature type="transmembrane region" description="Helical" evidence="10">
    <location>
        <begin position="15"/>
        <end position="34"/>
    </location>
</feature>
<evidence type="ECO:0000256" key="1">
    <source>
        <dbReference type="ARBA" id="ARBA00004127"/>
    </source>
</evidence>
<evidence type="ECO:0000256" key="9">
    <source>
        <dbReference type="ARBA" id="ARBA00023315"/>
    </source>
</evidence>
<dbReference type="Pfam" id="PF01529">
    <property type="entry name" value="DHHC"/>
    <property type="match status" value="1"/>
</dbReference>
<dbReference type="PANTHER" id="PTHR22883:SF301">
    <property type="entry name" value="PALMITOYLTRANSFERASE ZDHHC12"/>
    <property type="match status" value="1"/>
</dbReference>
<accession>A0AAW1TFM9</accession>
<evidence type="ECO:0000256" key="3">
    <source>
        <dbReference type="ARBA" id="ARBA00022679"/>
    </source>
</evidence>
<dbReference type="Proteomes" id="UP001485043">
    <property type="component" value="Unassembled WGS sequence"/>
</dbReference>
<dbReference type="InterPro" id="IPR033371">
    <property type="entry name" value="ARGLU1"/>
</dbReference>
<keyword evidence="5 10" id="KW-1133">Transmembrane helix</keyword>
<dbReference type="GO" id="GO:0005794">
    <property type="term" value="C:Golgi apparatus"/>
    <property type="evidence" value="ECO:0007669"/>
    <property type="project" value="TreeGrafter"/>
</dbReference>
<comment type="similarity">
    <text evidence="2 10">Belongs to the DHHC palmitoyltransferase family.</text>
</comment>
<name>A0AAW1TFM9_9CHLO</name>
<dbReference type="InterPro" id="IPR039859">
    <property type="entry name" value="PFA4/ZDH16/20/ERF2-like"/>
</dbReference>
<evidence type="ECO:0000256" key="2">
    <source>
        <dbReference type="ARBA" id="ARBA00008574"/>
    </source>
</evidence>
<keyword evidence="4 10" id="KW-0812">Transmembrane</keyword>
<comment type="caution">
    <text evidence="13">The sequence shown here is derived from an EMBL/GenBank/DDBJ whole genome shotgun (WGS) entry which is preliminary data.</text>
</comment>
<evidence type="ECO:0000256" key="5">
    <source>
        <dbReference type="ARBA" id="ARBA00022989"/>
    </source>
</evidence>
<comment type="subcellular location">
    <subcellularLocation>
        <location evidence="1">Endomembrane system</location>
        <topology evidence="1">Multi-pass membrane protein</topology>
    </subcellularLocation>
</comment>
<dbReference type="InterPro" id="IPR001594">
    <property type="entry name" value="Palmitoyltrfase_DHHC"/>
</dbReference>
<dbReference type="PANTHER" id="PTHR22883">
    <property type="entry name" value="ZINC FINGER DHHC DOMAIN CONTAINING PROTEIN"/>
    <property type="match status" value="1"/>
</dbReference>